<keyword evidence="1" id="KW-0732">Signal</keyword>
<evidence type="ECO:0000256" key="1">
    <source>
        <dbReference type="SAM" id="SignalP"/>
    </source>
</evidence>
<protein>
    <submittedName>
        <fullName evidence="2">Uncharacterized protein</fullName>
    </submittedName>
</protein>
<dbReference type="EMBL" id="UASD01000009">
    <property type="protein sequence ID" value="SPX16724.1"/>
    <property type="molecule type" value="Genomic_DNA"/>
</dbReference>
<feature type="chain" id="PRO_5015932460" evidence="1">
    <location>
        <begin position="24"/>
        <end position="50"/>
    </location>
</feature>
<dbReference type="AlphaFoldDB" id="A0A2X1NH86"/>
<name>A0A2X1NH86_ECOLX</name>
<accession>A0A2X1NH86</accession>
<reference evidence="2 3" key="1">
    <citation type="submission" date="2018-06" db="EMBL/GenBank/DDBJ databases">
        <authorList>
            <consortium name="Pathogen Informatics"/>
            <person name="Doyle S."/>
        </authorList>
    </citation>
    <scope>NUCLEOTIDE SEQUENCE [LARGE SCALE GENOMIC DNA]</scope>
    <source>
        <strain evidence="2 3">NCTC9073</strain>
    </source>
</reference>
<gene>
    <name evidence="2" type="ORF">NCTC9073_04506</name>
</gene>
<evidence type="ECO:0000313" key="3">
    <source>
        <dbReference type="Proteomes" id="UP000250780"/>
    </source>
</evidence>
<feature type="signal peptide" evidence="1">
    <location>
        <begin position="1"/>
        <end position="23"/>
    </location>
</feature>
<dbReference type="Proteomes" id="UP000250780">
    <property type="component" value="Unassembled WGS sequence"/>
</dbReference>
<sequence>MKTVLLRFGVVLPFASISPAAFAEIDKGGVLNEVSDRFFNRKLKLGDNNY</sequence>
<evidence type="ECO:0000313" key="2">
    <source>
        <dbReference type="EMBL" id="SPX16724.1"/>
    </source>
</evidence>
<organism evidence="2 3">
    <name type="scientific">Escherichia coli</name>
    <dbReference type="NCBI Taxonomy" id="562"/>
    <lineage>
        <taxon>Bacteria</taxon>
        <taxon>Pseudomonadati</taxon>
        <taxon>Pseudomonadota</taxon>
        <taxon>Gammaproteobacteria</taxon>
        <taxon>Enterobacterales</taxon>
        <taxon>Enterobacteriaceae</taxon>
        <taxon>Escherichia</taxon>
    </lineage>
</organism>
<proteinExistence type="predicted"/>